<accession>A0A3S9N125</accession>
<comment type="subcellular location">
    <subcellularLocation>
        <location evidence="1">Secreted</location>
    </subcellularLocation>
</comment>
<dbReference type="GO" id="GO:0005576">
    <property type="term" value="C:extracellular region"/>
    <property type="evidence" value="ECO:0007669"/>
    <property type="project" value="UniProtKB-SubCell"/>
</dbReference>
<dbReference type="SUPFAM" id="SSF49478">
    <property type="entry name" value="Cna protein B-type domain"/>
    <property type="match status" value="1"/>
</dbReference>
<dbReference type="KEGG" id="noj:EJ995_13105"/>
<organism evidence="5 6">
    <name type="scientific">Nonlabens ponticola</name>
    <dbReference type="NCBI Taxonomy" id="2496866"/>
    <lineage>
        <taxon>Bacteria</taxon>
        <taxon>Pseudomonadati</taxon>
        <taxon>Bacteroidota</taxon>
        <taxon>Flavobacteriia</taxon>
        <taxon>Flavobacteriales</taxon>
        <taxon>Flavobacteriaceae</taxon>
        <taxon>Nonlabens</taxon>
    </lineage>
</organism>
<keyword evidence="2" id="KW-0964">Secreted</keyword>
<dbReference type="InterPro" id="IPR013783">
    <property type="entry name" value="Ig-like_fold"/>
</dbReference>
<keyword evidence="6" id="KW-1185">Reference proteome</keyword>
<evidence type="ECO:0000256" key="3">
    <source>
        <dbReference type="ARBA" id="ARBA00022729"/>
    </source>
</evidence>
<keyword evidence="3" id="KW-0732">Signal</keyword>
<evidence type="ECO:0000313" key="6">
    <source>
        <dbReference type="Proteomes" id="UP000279600"/>
    </source>
</evidence>
<name>A0A3S9N125_9FLAO</name>
<dbReference type="Gene3D" id="2.60.40.10">
    <property type="entry name" value="Immunoglobulins"/>
    <property type="match status" value="1"/>
</dbReference>
<protein>
    <recommendedName>
        <fullName evidence="4">SD-repeat containing protein B domain-containing protein</fullName>
    </recommendedName>
</protein>
<sequence length="203" mass="21626">MCGTVLRDSGSGISGVRVELYDEGGNFIEATTTDANGDYQFTVVRDGTNEQVFTIREIDLQTDVPTGFDIASVSDTDGANDNEITVVVREASRVGNDFVDGPDFDQDGLADSVDLDDDNDGITDVDEGGDTANTDGTGLPNRIDRDADDDGCPDVIEAGFIDNDGDGQLGNQVPPTVDEDGLVTSGNGYLHLEMEIIMERQTF</sequence>
<evidence type="ECO:0000256" key="1">
    <source>
        <dbReference type="ARBA" id="ARBA00004613"/>
    </source>
</evidence>
<dbReference type="AlphaFoldDB" id="A0A3S9N125"/>
<evidence type="ECO:0000256" key="2">
    <source>
        <dbReference type="ARBA" id="ARBA00022525"/>
    </source>
</evidence>
<gene>
    <name evidence="5" type="ORF">EJ995_13105</name>
</gene>
<dbReference type="EMBL" id="CP034549">
    <property type="protein sequence ID" value="AZQ45120.1"/>
    <property type="molecule type" value="Genomic_DNA"/>
</dbReference>
<feature type="domain" description="SD-repeat containing protein B" evidence="4">
    <location>
        <begin position="10"/>
        <end position="89"/>
    </location>
</feature>
<reference evidence="5 6" key="1">
    <citation type="submission" date="2018-12" db="EMBL/GenBank/DDBJ databases">
        <title>Complete genome of Nonlabens sp. MJ115.</title>
        <authorList>
            <person name="Choi H.S."/>
            <person name="Jung J."/>
        </authorList>
    </citation>
    <scope>NUCLEOTIDE SEQUENCE [LARGE SCALE GENOMIC DNA]</scope>
    <source>
        <strain evidence="5 6">MJ115</strain>
    </source>
</reference>
<proteinExistence type="predicted"/>
<evidence type="ECO:0000313" key="5">
    <source>
        <dbReference type="EMBL" id="AZQ45120.1"/>
    </source>
</evidence>
<dbReference type="Proteomes" id="UP000279600">
    <property type="component" value="Chromosome"/>
</dbReference>
<dbReference type="Pfam" id="PF17210">
    <property type="entry name" value="SdrD_B"/>
    <property type="match status" value="1"/>
</dbReference>
<dbReference type="OrthoDB" id="9805017at2"/>
<evidence type="ECO:0000259" key="4">
    <source>
        <dbReference type="Pfam" id="PF17210"/>
    </source>
</evidence>
<dbReference type="InterPro" id="IPR033764">
    <property type="entry name" value="Sdr_B"/>
</dbReference>